<evidence type="ECO:0000313" key="1">
    <source>
        <dbReference type="EMBL" id="EEB34381.1"/>
    </source>
</evidence>
<comment type="caution">
    <text evidence="1">The sequence shown here is derived from an EMBL/GenBank/DDBJ whole genome shotgun (WGS) entry which is preliminary data.</text>
</comment>
<accession>B6WRG3</accession>
<proteinExistence type="predicted"/>
<reference evidence="1 2" key="2">
    <citation type="submission" date="2008-10" db="EMBL/GenBank/DDBJ databases">
        <authorList>
            <person name="Fulton L."/>
            <person name="Clifton S."/>
            <person name="Fulton B."/>
            <person name="Xu J."/>
            <person name="Minx P."/>
            <person name="Pepin K.H."/>
            <person name="Johnson M."/>
            <person name="Bhonagiri V."/>
            <person name="Nash W.E."/>
            <person name="Mardis E.R."/>
            <person name="Wilson R.K."/>
        </authorList>
    </citation>
    <scope>NUCLEOTIDE SEQUENCE [LARGE SCALE GENOMIC DNA]</scope>
    <source>
        <strain evidence="1 2">ATCC 29098</strain>
    </source>
</reference>
<name>B6WRG3_9BACT</name>
<dbReference type="HOGENOM" id="CLU_2478307_0_0_7"/>
<evidence type="ECO:0000313" key="2">
    <source>
        <dbReference type="Proteomes" id="UP000003676"/>
    </source>
</evidence>
<protein>
    <submittedName>
        <fullName evidence="1">Uncharacterized protein</fullName>
    </submittedName>
</protein>
<reference evidence="1 2" key="1">
    <citation type="submission" date="2008-10" db="EMBL/GenBank/DDBJ databases">
        <title>Draft genome sequence of Desulvovibrio piger (ATCC 29098).</title>
        <authorList>
            <person name="Sudarsanam P."/>
            <person name="Ley R."/>
            <person name="Guruge J."/>
            <person name="Turnbaugh P.J."/>
            <person name="Mahowald M."/>
            <person name="Liep D."/>
            <person name="Gordon J."/>
        </authorList>
    </citation>
    <scope>NUCLEOTIDE SEQUENCE [LARGE SCALE GENOMIC DNA]</scope>
    <source>
        <strain evidence="1 2">ATCC 29098</strain>
    </source>
</reference>
<gene>
    <name evidence="1" type="ORF">DESPIG_00654</name>
</gene>
<dbReference type="AlphaFoldDB" id="B6WRG3"/>
<dbReference type="Proteomes" id="UP000003676">
    <property type="component" value="Unassembled WGS sequence"/>
</dbReference>
<dbReference type="EMBL" id="ABXU01000023">
    <property type="protein sequence ID" value="EEB34381.1"/>
    <property type="molecule type" value="Genomic_DNA"/>
</dbReference>
<organism evidence="1 2">
    <name type="scientific">Desulfovibrio piger ATCC 29098</name>
    <dbReference type="NCBI Taxonomy" id="411464"/>
    <lineage>
        <taxon>Bacteria</taxon>
        <taxon>Pseudomonadati</taxon>
        <taxon>Thermodesulfobacteriota</taxon>
        <taxon>Desulfovibrionia</taxon>
        <taxon>Desulfovibrionales</taxon>
        <taxon>Desulfovibrionaceae</taxon>
        <taxon>Desulfovibrio</taxon>
    </lineage>
</organism>
<sequence>MQIAIPGPAHAGPFFFQPAIILSLLPHFRAFRLPDGSGVPRRSARPAASSASQLIPCFFPFPATRSFPAATTARPRRAQVHKSFLFL</sequence>